<dbReference type="PANTHER" id="PTHR34047:SF8">
    <property type="entry name" value="PROTEIN YKFC"/>
    <property type="match status" value="1"/>
</dbReference>
<evidence type="ECO:0000256" key="6">
    <source>
        <dbReference type="ARBA" id="ARBA00022918"/>
    </source>
</evidence>
<keyword evidence="4" id="KW-0479">Metal-binding</keyword>
<gene>
    <name evidence="11" type="ORF">EDC17_103035</name>
</gene>
<dbReference type="AlphaFoldDB" id="A0A4R3VUN0"/>
<name>A0A4R3VUN0_9SPHI</name>
<feature type="non-terminal residue" evidence="11">
    <location>
        <position position="1"/>
    </location>
</feature>
<dbReference type="RefSeq" id="WP_132778170.1">
    <property type="nucleotide sequence ID" value="NZ_SMBZ01000030.1"/>
</dbReference>
<evidence type="ECO:0000313" key="11">
    <source>
        <dbReference type="EMBL" id="TCV10906.1"/>
    </source>
</evidence>
<dbReference type="InterPro" id="IPR000123">
    <property type="entry name" value="Reverse_transcriptase_msDNA"/>
</dbReference>
<keyword evidence="2" id="KW-0808">Transferase</keyword>
<dbReference type="PROSITE" id="PS50878">
    <property type="entry name" value="RT_POL"/>
    <property type="match status" value="1"/>
</dbReference>
<dbReference type="NCBIfam" id="TIGR04416">
    <property type="entry name" value="group_II_RT_mat"/>
    <property type="match status" value="1"/>
</dbReference>
<dbReference type="PRINTS" id="PR00866">
    <property type="entry name" value="RNADNAPOLMS"/>
</dbReference>
<dbReference type="Pfam" id="PF08388">
    <property type="entry name" value="GIIM"/>
    <property type="match status" value="1"/>
</dbReference>
<dbReference type="InterPro" id="IPR043502">
    <property type="entry name" value="DNA/RNA_pol_sf"/>
</dbReference>
<keyword evidence="12" id="KW-1185">Reference proteome</keyword>
<evidence type="ECO:0000256" key="8">
    <source>
        <dbReference type="ARBA" id="ARBA00034120"/>
    </source>
</evidence>
<evidence type="ECO:0000256" key="9">
    <source>
        <dbReference type="ARBA" id="ARBA00048173"/>
    </source>
</evidence>
<keyword evidence="6 11" id="KW-0695">RNA-directed DNA polymerase</keyword>
<feature type="domain" description="Reverse transcriptase" evidence="10">
    <location>
        <begin position="51"/>
        <end position="279"/>
    </location>
</feature>
<dbReference type="PANTHER" id="PTHR34047">
    <property type="entry name" value="NUCLEAR INTRON MATURASE 1, MITOCHONDRIAL-RELATED"/>
    <property type="match status" value="1"/>
</dbReference>
<dbReference type="InterPro" id="IPR013597">
    <property type="entry name" value="Mat_intron_G2"/>
</dbReference>
<dbReference type="Pfam" id="PF00078">
    <property type="entry name" value="RVT_1"/>
    <property type="match status" value="1"/>
</dbReference>
<keyword evidence="7" id="KW-0051">Antiviral defense</keyword>
<dbReference type="CDD" id="cd01651">
    <property type="entry name" value="RT_G2_intron"/>
    <property type="match status" value="1"/>
</dbReference>
<comment type="catalytic activity">
    <reaction evidence="9">
        <text>DNA(n) + a 2'-deoxyribonucleoside 5'-triphosphate = DNA(n+1) + diphosphate</text>
        <dbReference type="Rhea" id="RHEA:22508"/>
        <dbReference type="Rhea" id="RHEA-COMP:17339"/>
        <dbReference type="Rhea" id="RHEA-COMP:17340"/>
        <dbReference type="ChEBI" id="CHEBI:33019"/>
        <dbReference type="ChEBI" id="CHEBI:61560"/>
        <dbReference type="ChEBI" id="CHEBI:173112"/>
        <dbReference type="EC" id="2.7.7.49"/>
    </reaction>
</comment>
<comment type="caution">
    <text evidence="11">The sequence shown here is derived from an EMBL/GenBank/DDBJ whole genome shotgun (WGS) entry which is preliminary data.</text>
</comment>
<evidence type="ECO:0000256" key="7">
    <source>
        <dbReference type="ARBA" id="ARBA00023118"/>
    </source>
</evidence>
<evidence type="ECO:0000256" key="3">
    <source>
        <dbReference type="ARBA" id="ARBA00022695"/>
    </source>
</evidence>
<keyword evidence="5" id="KW-0460">Magnesium</keyword>
<dbReference type="InterPro" id="IPR000477">
    <property type="entry name" value="RT_dom"/>
</dbReference>
<dbReference type="GO" id="GO:0046872">
    <property type="term" value="F:metal ion binding"/>
    <property type="evidence" value="ECO:0007669"/>
    <property type="project" value="UniProtKB-KW"/>
</dbReference>
<dbReference type="EMBL" id="SMBZ01000030">
    <property type="protein sequence ID" value="TCV10906.1"/>
    <property type="molecule type" value="Genomic_DNA"/>
</dbReference>
<keyword evidence="3" id="KW-0548">Nucleotidyltransferase</keyword>
<evidence type="ECO:0000259" key="10">
    <source>
        <dbReference type="PROSITE" id="PS50878"/>
    </source>
</evidence>
<proteinExistence type="inferred from homology"/>
<dbReference type="SUPFAM" id="SSF56672">
    <property type="entry name" value="DNA/RNA polymerases"/>
    <property type="match status" value="1"/>
</dbReference>
<evidence type="ECO:0000256" key="2">
    <source>
        <dbReference type="ARBA" id="ARBA00022679"/>
    </source>
</evidence>
<protein>
    <recommendedName>
        <fullName evidence="1">RNA-directed DNA polymerase</fullName>
        <ecNumber evidence="1">2.7.7.49</ecNumber>
    </recommendedName>
</protein>
<evidence type="ECO:0000256" key="5">
    <source>
        <dbReference type="ARBA" id="ARBA00022842"/>
    </source>
</evidence>
<dbReference type="EC" id="2.7.7.49" evidence="1"/>
<comment type="similarity">
    <text evidence="8">Belongs to the bacterial reverse transcriptase family.</text>
</comment>
<dbReference type="InterPro" id="IPR043128">
    <property type="entry name" value="Rev_trsase/Diguanyl_cyclase"/>
</dbReference>
<dbReference type="Proteomes" id="UP000295197">
    <property type="component" value="Unassembled WGS sequence"/>
</dbReference>
<dbReference type="OrthoDB" id="9780724at2"/>
<reference evidence="11 12" key="1">
    <citation type="submission" date="2019-03" db="EMBL/GenBank/DDBJ databases">
        <title>Genomic Encyclopedia of Type Strains, Phase IV (KMG-IV): sequencing the most valuable type-strain genomes for metagenomic binning, comparative biology and taxonomic classification.</title>
        <authorList>
            <person name="Goeker M."/>
        </authorList>
    </citation>
    <scope>NUCLEOTIDE SEQUENCE [LARGE SCALE GENOMIC DNA]</scope>
    <source>
        <strain evidence="11 12">DSM 22362</strain>
    </source>
</reference>
<sequence length="427" mass="49588">TNTRVDELLEQLLDRQNLNAAYLQVVGNGGACGIDKMGVESLVDYLREHKEKLLTSIKQGDYSPAAVRRVEIPKDNGSKRMLGIPTVVDRFIQQGISQILTPIYEPEFSDHSYGFRPGRNAHQALIKCRSYIQKGYKYAVDMDLEKFFDRVNHSKLIELLSRKIKDGRLIWLIHKYLRAGVEINGRTIVTTEGVPQGGPLSPLLSNIMLDELDKELESRGHKFVRYADDVMILCRSKRSALRVMESITKFVEGKLMLKVNKEKSVVGHVSKIKFLGYSFYNYRGEWRLRIHPKSLGKMKAKIKGLTGRSRGWSEEQRILYLREYLTGWMHYFKLADMESSLRKMDKWYRRGLRMVKWKQWKHSTTKVTKLTQLGVSKYKAYEWAHTRKSYWHTAKSWILSTTLSNDYLKHLGCPSLLAECTRVRVTT</sequence>
<organism evidence="11 12">
    <name type="scientific">Sphingobacterium alimentarium</name>
    <dbReference type="NCBI Taxonomy" id="797292"/>
    <lineage>
        <taxon>Bacteria</taxon>
        <taxon>Pseudomonadati</taxon>
        <taxon>Bacteroidota</taxon>
        <taxon>Sphingobacteriia</taxon>
        <taxon>Sphingobacteriales</taxon>
        <taxon>Sphingobacteriaceae</taxon>
        <taxon>Sphingobacterium</taxon>
    </lineage>
</organism>
<evidence type="ECO:0000256" key="1">
    <source>
        <dbReference type="ARBA" id="ARBA00012493"/>
    </source>
</evidence>
<evidence type="ECO:0000256" key="4">
    <source>
        <dbReference type="ARBA" id="ARBA00022723"/>
    </source>
</evidence>
<dbReference type="InterPro" id="IPR051083">
    <property type="entry name" value="GrpII_Intron_Splice-Mob/Def"/>
</dbReference>
<dbReference type="GO" id="GO:0003723">
    <property type="term" value="F:RNA binding"/>
    <property type="evidence" value="ECO:0007669"/>
    <property type="project" value="InterPro"/>
</dbReference>
<dbReference type="InterPro" id="IPR030931">
    <property type="entry name" value="Group_II_RT_mat"/>
</dbReference>
<evidence type="ECO:0000313" key="12">
    <source>
        <dbReference type="Proteomes" id="UP000295197"/>
    </source>
</evidence>
<dbReference type="GO" id="GO:0051607">
    <property type="term" value="P:defense response to virus"/>
    <property type="evidence" value="ECO:0007669"/>
    <property type="project" value="UniProtKB-KW"/>
</dbReference>
<dbReference type="Gene3D" id="3.30.70.270">
    <property type="match status" value="1"/>
</dbReference>
<accession>A0A4R3VUN0</accession>
<dbReference type="GO" id="GO:0003964">
    <property type="term" value="F:RNA-directed DNA polymerase activity"/>
    <property type="evidence" value="ECO:0007669"/>
    <property type="project" value="UniProtKB-KW"/>
</dbReference>